<dbReference type="Proteomes" id="UP000708208">
    <property type="component" value="Unassembled WGS sequence"/>
</dbReference>
<keyword evidence="1 2" id="KW-0193">Cuticle</keyword>
<feature type="compositionally biased region" description="Polar residues" evidence="3">
    <location>
        <begin position="336"/>
        <end position="350"/>
    </location>
</feature>
<dbReference type="PROSITE" id="PS00233">
    <property type="entry name" value="CHIT_BIND_RR_1"/>
    <property type="match status" value="1"/>
</dbReference>
<feature type="compositionally biased region" description="Polar residues" evidence="3">
    <location>
        <begin position="210"/>
        <end position="225"/>
    </location>
</feature>
<evidence type="ECO:0000313" key="6">
    <source>
        <dbReference type="Proteomes" id="UP000708208"/>
    </source>
</evidence>
<dbReference type="PROSITE" id="PS51155">
    <property type="entry name" value="CHIT_BIND_RR_2"/>
    <property type="match status" value="1"/>
</dbReference>
<dbReference type="GO" id="GO:0062129">
    <property type="term" value="C:chitin-based extracellular matrix"/>
    <property type="evidence" value="ECO:0007669"/>
    <property type="project" value="TreeGrafter"/>
</dbReference>
<proteinExistence type="predicted"/>
<keyword evidence="4" id="KW-0732">Signal</keyword>
<feature type="region of interest" description="Disordered" evidence="3">
    <location>
        <begin position="146"/>
        <end position="230"/>
    </location>
</feature>
<gene>
    <name evidence="5" type="ORF">AFUS01_LOCUS31841</name>
</gene>
<dbReference type="Pfam" id="PF00379">
    <property type="entry name" value="Chitin_bind_4"/>
    <property type="match status" value="1"/>
</dbReference>
<dbReference type="GO" id="GO:0008010">
    <property type="term" value="F:structural constituent of chitin-based larval cuticle"/>
    <property type="evidence" value="ECO:0007669"/>
    <property type="project" value="TreeGrafter"/>
</dbReference>
<evidence type="ECO:0000256" key="3">
    <source>
        <dbReference type="SAM" id="MobiDB-lite"/>
    </source>
</evidence>
<name>A0A8J2KXB1_9HEXA</name>
<feature type="compositionally biased region" description="Basic and acidic residues" evidence="3">
    <location>
        <begin position="354"/>
        <end position="363"/>
    </location>
</feature>
<keyword evidence="6" id="KW-1185">Reference proteome</keyword>
<dbReference type="InterPro" id="IPR000618">
    <property type="entry name" value="Insect_cuticle"/>
</dbReference>
<evidence type="ECO:0000256" key="2">
    <source>
        <dbReference type="PROSITE-ProRule" id="PRU00497"/>
    </source>
</evidence>
<sequence length="363" mass="40121">MIFRKNLFIILLAFASLQQVKSQRIADRDAVDVVRYQKVHTGDGNYNFGYQTSNRISVHETGYTRNPEAPNNEQVNVKEGCFSFFSPEGYFVSTVYIADENGYQPKTTMTDPRDTVKHQEHIANPCGHGVTPETRPIPPRYPTAGTGKIPFPPRDPTPGTAQIPIPPRYPTPGTDKIPILPRDPTLGTAQNPIPPRDPTPGTAQIPCYNDQGQPCQTTQRPNTPSQTQVTTTVTTKPGCLTGREPSCGIIPPNESCIQGWEPSCGSAVPPGCSCQRDNFQPFAFRLLDNTLIQISYTKSGYFNKPTVTVFKNGSKIPYYPQVTRLLVTDSFLTTDPNPPIIQSDNQSFQSGGPPERHYGWSAY</sequence>
<protein>
    <submittedName>
        <fullName evidence="5">Uncharacterized protein</fullName>
    </submittedName>
</protein>
<evidence type="ECO:0000256" key="1">
    <source>
        <dbReference type="ARBA" id="ARBA00022460"/>
    </source>
</evidence>
<organism evidence="5 6">
    <name type="scientific">Allacma fusca</name>
    <dbReference type="NCBI Taxonomy" id="39272"/>
    <lineage>
        <taxon>Eukaryota</taxon>
        <taxon>Metazoa</taxon>
        <taxon>Ecdysozoa</taxon>
        <taxon>Arthropoda</taxon>
        <taxon>Hexapoda</taxon>
        <taxon>Collembola</taxon>
        <taxon>Symphypleona</taxon>
        <taxon>Sminthuridae</taxon>
        <taxon>Allacma</taxon>
    </lineage>
</organism>
<feature type="signal peptide" evidence="4">
    <location>
        <begin position="1"/>
        <end position="22"/>
    </location>
</feature>
<dbReference type="InterPro" id="IPR031311">
    <property type="entry name" value="CHIT_BIND_RR_consensus"/>
</dbReference>
<dbReference type="AlphaFoldDB" id="A0A8J2KXB1"/>
<dbReference type="InterPro" id="IPR050468">
    <property type="entry name" value="Cuticle_Struct_Prot"/>
</dbReference>
<dbReference type="OrthoDB" id="7255276at2759"/>
<evidence type="ECO:0000256" key="4">
    <source>
        <dbReference type="SAM" id="SignalP"/>
    </source>
</evidence>
<dbReference type="EMBL" id="CAJVCH010513281">
    <property type="protein sequence ID" value="CAG7821507.1"/>
    <property type="molecule type" value="Genomic_DNA"/>
</dbReference>
<reference evidence="5" key="1">
    <citation type="submission" date="2021-06" db="EMBL/GenBank/DDBJ databases">
        <authorList>
            <person name="Hodson N. C."/>
            <person name="Mongue J. A."/>
            <person name="Jaron S. K."/>
        </authorList>
    </citation>
    <scope>NUCLEOTIDE SEQUENCE</scope>
</reference>
<dbReference type="PANTHER" id="PTHR10380">
    <property type="entry name" value="CUTICLE PROTEIN"/>
    <property type="match status" value="1"/>
</dbReference>
<evidence type="ECO:0000313" key="5">
    <source>
        <dbReference type="EMBL" id="CAG7821507.1"/>
    </source>
</evidence>
<dbReference type="PANTHER" id="PTHR10380:SF173">
    <property type="entry name" value="CUTICULAR PROTEIN 47EF, ISOFORM C-RELATED"/>
    <property type="match status" value="1"/>
</dbReference>
<comment type="caution">
    <text evidence="5">The sequence shown here is derived from an EMBL/GenBank/DDBJ whole genome shotgun (WGS) entry which is preliminary data.</text>
</comment>
<feature type="chain" id="PRO_5035196964" evidence="4">
    <location>
        <begin position="23"/>
        <end position="363"/>
    </location>
</feature>
<feature type="region of interest" description="Disordered" evidence="3">
    <location>
        <begin position="336"/>
        <end position="363"/>
    </location>
</feature>
<accession>A0A8J2KXB1</accession>